<evidence type="ECO:0000313" key="2">
    <source>
        <dbReference type="EMBL" id="TNV77314.1"/>
    </source>
</evidence>
<keyword evidence="1" id="KW-0175">Coiled coil</keyword>
<name>A0A8J8T069_HALGN</name>
<gene>
    <name evidence="2" type="ORF">FGO68_gene16217</name>
</gene>
<dbReference type="Proteomes" id="UP000785679">
    <property type="component" value="Unassembled WGS sequence"/>
</dbReference>
<dbReference type="EMBL" id="RRYP01012137">
    <property type="protein sequence ID" value="TNV77314.1"/>
    <property type="molecule type" value="Genomic_DNA"/>
</dbReference>
<protein>
    <submittedName>
        <fullName evidence="2">Uncharacterized protein</fullName>
    </submittedName>
</protein>
<accession>A0A8J8T069</accession>
<organism evidence="2 3">
    <name type="scientific">Halteria grandinella</name>
    <dbReference type="NCBI Taxonomy" id="5974"/>
    <lineage>
        <taxon>Eukaryota</taxon>
        <taxon>Sar</taxon>
        <taxon>Alveolata</taxon>
        <taxon>Ciliophora</taxon>
        <taxon>Intramacronucleata</taxon>
        <taxon>Spirotrichea</taxon>
        <taxon>Stichotrichia</taxon>
        <taxon>Sporadotrichida</taxon>
        <taxon>Halteriidae</taxon>
        <taxon>Halteria</taxon>
    </lineage>
</organism>
<sequence length="173" mass="20187">MDCKTDPLASIQVQVIIRFTNESIDEETKRLVQQIDNLTVQHETVIRQNQEKVLSSSKQLELKRDALQKVERQHRDLRAKANAIRLQLGLSEDELVNAKKQDQKPQKSLEEMREEVARAMQVRDKLAKENKDLNEALANGGKDEIMVRNQIQQMRAEVEALRSQEQNRFTIEW</sequence>
<keyword evidence="3" id="KW-1185">Reference proteome</keyword>
<evidence type="ECO:0000256" key="1">
    <source>
        <dbReference type="SAM" id="Coils"/>
    </source>
</evidence>
<dbReference type="AlphaFoldDB" id="A0A8J8T069"/>
<evidence type="ECO:0000313" key="3">
    <source>
        <dbReference type="Proteomes" id="UP000785679"/>
    </source>
</evidence>
<reference evidence="2" key="1">
    <citation type="submission" date="2019-06" db="EMBL/GenBank/DDBJ databases">
        <authorList>
            <person name="Zheng W."/>
        </authorList>
    </citation>
    <scope>NUCLEOTIDE SEQUENCE</scope>
    <source>
        <strain evidence="2">QDHG01</strain>
    </source>
</reference>
<comment type="caution">
    <text evidence="2">The sequence shown here is derived from an EMBL/GenBank/DDBJ whole genome shotgun (WGS) entry which is preliminary data.</text>
</comment>
<feature type="coiled-coil region" evidence="1">
    <location>
        <begin position="21"/>
        <end position="164"/>
    </location>
</feature>
<proteinExistence type="predicted"/>